<reference evidence="3 4" key="1">
    <citation type="submission" date="2016-10" db="EMBL/GenBank/DDBJ databases">
        <authorList>
            <person name="de Groot N.N."/>
        </authorList>
    </citation>
    <scope>NUCLEOTIDE SEQUENCE [LARGE SCALE GENOMIC DNA]</scope>
    <source>
        <strain evidence="3 4">DSM 27078</strain>
    </source>
</reference>
<dbReference type="RefSeq" id="WP_177177137.1">
    <property type="nucleotide sequence ID" value="NZ_FOEI01000002.1"/>
</dbReference>
<dbReference type="InterPro" id="IPR036116">
    <property type="entry name" value="FN3_sf"/>
</dbReference>
<gene>
    <name evidence="3" type="ORF">SAMN05444005_102394</name>
</gene>
<evidence type="ECO:0000313" key="4">
    <source>
        <dbReference type="Proteomes" id="UP000198648"/>
    </source>
</evidence>
<dbReference type="STRING" id="1299341.SAMN05444005_102394"/>
<dbReference type="EMBL" id="FOEI01000002">
    <property type="protein sequence ID" value="SEP81451.1"/>
    <property type="molecule type" value="Genomic_DNA"/>
</dbReference>
<dbReference type="InterPro" id="IPR003961">
    <property type="entry name" value="FN3_dom"/>
</dbReference>
<dbReference type="PROSITE" id="PS50853">
    <property type="entry name" value="FN3"/>
    <property type="match status" value="1"/>
</dbReference>
<dbReference type="Gene3D" id="2.60.40.10">
    <property type="entry name" value="Immunoglobulins"/>
    <property type="match status" value="1"/>
</dbReference>
<organism evidence="3 4">
    <name type="scientific">Flavobacterium urocaniciphilum</name>
    <dbReference type="NCBI Taxonomy" id="1299341"/>
    <lineage>
        <taxon>Bacteria</taxon>
        <taxon>Pseudomonadati</taxon>
        <taxon>Bacteroidota</taxon>
        <taxon>Flavobacteriia</taxon>
        <taxon>Flavobacteriales</taxon>
        <taxon>Flavobacteriaceae</taxon>
        <taxon>Flavobacterium</taxon>
    </lineage>
</organism>
<dbReference type="Pfam" id="PF00041">
    <property type="entry name" value="fn3"/>
    <property type="match status" value="1"/>
</dbReference>
<keyword evidence="1" id="KW-0732">Signal</keyword>
<dbReference type="AlphaFoldDB" id="A0A1H9AYA3"/>
<protein>
    <submittedName>
        <fullName evidence="3">Por secretion system C-terminal sorting domain-containing protein</fullName>
    </submittedName>
</protein>
<name>A0A1H9AYA3_9FLAO</name>
<accession>A0A1H9AYA3</accession>
<feature type="domain" description="Fibronectin type-III" evidence="2">
    <location>
        <begin position="230"/>
        <end position="323"/>
    </location>
</feature>
<dbReference type="SUPFAM" id="SSF49265">
    <property type="entry name" value="Fibronectin type III"/>
    <property type="match status" value="1"/>
</dbReference>
<keyword evidence="4" id="KW-1185">Reference proteome</keyword>
<dbReference type="Proteomes" id="UP000198648">
    <property type="component" value="Unassembled WGS sequence"/>
</dbReference>
<feature type="signal peptide" evidence="1">
    <location>
        <begin position="1"/>
        <end position="18"/>
    </location>
</feature>
<proteinExistence type="predicted"/>
<evidence type="ECO:0000259" key="2">
    <source>
        <dbReference type="PROSITE" id="PS50853"/>
    </source>
</evidence>
<sequence length="591" mass="62877">MKKITLLLLMMFSTVFYGQLSNYTFTQTAGTYTPVTTPITVINGNVDSAVSPLTNIGFNFILDGTSFTQFSATSNGYIRLGVTGSTTAYTPISSIGQGPAIAFFARDGKTNGAVVYELTGSAPNRVLTIEYPNYFIDWSATGNTLSAQIKLYEGTNKIEIVYGASAKVSSFTGQVGLVSNTNNNYSNRTTTTDWSASANGGSNASTMTWSATVGPANGLTYTWNPPTCLGPTSLNASNLNTNDATLNWTASTSNPSNNYDVYWSTSNTAPTGSTTPSASNVTSGYIATGLNPATTYYWWVRANCGSGDTSVWVSGTSFITNCASEIAPTALQNFETFTGTAPSPICWSEATGVIAPNSILTYTDSQWRLKTNGFANISAANKGASINLFNNKKEWLISNAIDLGSNPGDYQLRYKYAVTSYNGTAAQTTLGSHSISVIISTDGGTTWSDSNLINLYTGPGSFSNTGVDEIVPLNGYSGVVKIAFVATASNTTTDVDFHIDDFVIEPNALSSENIVSDLNAIVFVKDNQITISTGNLSMNTITVYDLQGRTLISKNGMNTSNVVLNELTVNNQMVLVEIQTEKGKVTKKVIL</sequence>
<evidence type="ECO:0000256" key="1">
    <source>
        <dbReference type="SAM" id="SignalP"/>
    </source>
</evidence>
<evidence type="ECO:0000313" key="3">
    <source>
        <dbReference type="EMBL" id="SEP81451.1"/>
    </source>
</evidence>
<dbReference type="CDD" id="cd00063">
    <property type="entry name" value="FN3"/>
    <property type="match status" value="1"/>
</dbReference>
<feature type="chain" id="PRO_5011599879" evidence="1">
    <location>
        <begin position="19"/>
        <end position="591"/>
    </location>
</feature>
<dbReference type="InterPro" id="IPR013783">
    <property type="entry name" value="Ig-like_fold"/>
</dbReference>
<dbReference type="SMART" id="SM00060">
    <property type="entry name" value="FN3"/>
    <property type="match status" value="1"/>
</dbReference>